<proteinExistence type="predicted"/>
<name>A0ABW1V7G9_9BACL</name>
<dbReference type="EMBL" id="JBHSTE010000004">
    <property type="protein sequence ID" value="MFC6333335.1"/>
    <property type="molecule type" value="Genomic_DNA"/>
</dbReference>
<evidence type="ECO:0000259" key="7">
    <source>
        <dbReference type="Pfam" id="PF17390"/>
    </source>
</evidence>
<dbReference type="Gene3D" id="1.50.10.10">
    <property type="match status" value="1"/>
</dbReference>
<accession>A0ABW1V7G9</accession>
<feature type="domain" description="Alpha-L-rhamnosidase C-terminal" evidence="7">
    <location>
        <begin position="786"/>
        <end position="854"/>
    </location>
</feature>
<dbReference type="InterPro" id="IPR008928">
    <property type="entry name" value="6-hairpin_glycosidase_sf"/>
</dbReference>
<evidence type="ECO:0000259" key="6">
    <source>
        <dbReference type="Pfam" id="PF17389"/>
    </source>
</evidence>
<feature type="domain" description="Alpha-L-rhamnosidase six-hairpin glycosidase" evidence="6">
    <location>
        <begin position="422"/>
        <end position="779"/>
    </location>
</feature>
<comment type="caution">
    <text evidence="8">The sequence shown here is derived from an EMBL/GenBank/DDBJ whole genome shotgun (WGS) entry which is preliminary data.</text>
</comment>
<dbReference type="Gene3D" id="2.60.40.10">
    <property type="entry name" value="Immunoglobulins"/>
    <property type="match status" value="1"/>
</dbReference>
<comment type="catalytic activity">
    <reaction evidence="1">
        <text>Hydrolysis of terminal non-reducing alpha-L-rhamnose residues in alpha-L-rhamnosides.</text>
        <dbReference type="EC" id="3.2.1.40"/>
    </reaction>
</comment>
<dbReference type="InterPro" id="IPR035396">
    <property type="entry name" value="Bac_rhamnosid6H"/>
</dbReference>
<dbReference type="PANTHER" id="PTHR33307:SF6">
    <property type="entry name" value="ALPHA-RHAMNOSIDASE (EUROFUNG)-RELATED"/>
    <property type="match status" value="1"/>
</dbReference>
<keyword evidence="3 8" id="KW-0378">Hydrolase</keyword>
<evidence type="ECO:0000259" key="5">
    <source>
        <dbReference type="Pfam" id="PF08531"/>
    </source>
</evidence>
<dbReference type="Pfam" id="PF25788">
    <property type="entry name" value="Ig_Rha78A_N"/>
    <property type="match status" value="1"/>
</dbReference>
<dbReference type="Pfam" id="PF05592">
    <property type="entry name" value="Bac_rhamnosid"/>
    <property type="match status" value="1"/>
</dbReference>
<dbReference type="GO" id="GO:0016787">
    <property type="term" value="F:hydrolase activity"/>
    <property type="evidence" value="ECO:0007669"/>
    <property type="project" value="UniProtKB-KW"/>
</dbReference>
<dbReference type="SUPFAM" id="SSF48208">
    <property type="entry name" value="Six-hairpin glycosidases"/>
    <property type="match status" value="1"/>
</dbReference>
<dbReference type="InterPro" id="IPR035398">
    <property type="entry name" value="Bac_rhamnosid_C"/>
</dbReference>
<dbReference type="EC" id="3.2.1.40" evidence="2"/>
<organism evidence="8 9">
    <name type="scientific">Paenibacillus septentrionalis</name>
    <dbReference type="NCBI Taxonomy" id="429342"/>
    <lineage>
        <taxon>Bacteria</taxon>
        <taxon>Bacillati</taxon>
        <taxon>Bacillota</taxon>
        <taxon>Bacilli</taxon>
        <taxon>Bacillales</taxon>
        <taxon>Paenibacillaceae</taxon>
        <taxon>Paenibacillus</taxon>
    </lineage>
</organism>
<dbReference type="Gene3D" id="2.60.420.10">
    <property type="entry name" value="Maltose phosphorylase, domain 3"/>
    <property type="match status" value="1"/>
</dbReference>
<evidence type="ECO:0000259" key="4">
    <source>
        <dbReference type="Pfam" id="PF05592"/>
    </source>
</evidence>
<dbReference type="Pfam" id="PF08531">
    <property type="entry name" value="Bac_rhamnosid_N"/>
    <property type="match status" value="1"/>
</dbReference>
<dbReference type="PIRSF" id="PIRSF010631">
    <property type="entry name" value="A-rhamnsds"/>
    <property type="match status" value="1"/>
</dbReference>
<dbReference type="InterPro" id="IPR016007">
    <property type="entry name" value="Alpha_rhamnosid"/>
</dbReference>
<evidence type="ECO:0000256" key="3">
    <source>
        <dbReference type="ARBA" id="ARBA00022801"/>
    </source>
</evidence>
<dbReference type="PANTHER" id="PTHR33307">
    <property type="entry name" value="ALPHA-RHAMNOSIDASE (EUROFUNG)"/>
    <property type="match status" value="1"/>
</dbReference>
<evidence type="ECO:0000256" key="1">
    <source>
        <dbReference type="ARBA" id="ARBA00001445"/>
    </source>
</evidence>
<dbReference type="RefSeq" id="WP_379234723.1">
    <property type="nucleotide sequence ID" value="NZ_JBHSTE010000004.1"/>
</dbReference>
<feature type="domain" description="Alpha-L-rhamnosidase concanavalin-like" evidence="4">
    <location>
        <begin position="320"/>
        <end position="418"/>
    </location>
</feature>
<feature type="domain" description="Bacterial alpha-L-rhamnosidase N-terminal" evidence="5">
    <location>
        <begin position="141"/>
        <end position="311"/>
    </location>
</feature>
<dbReference type="Pfam" id="PF17390">
    <property type="entry name" value="Bac_rhamnosid_C"/>
    <property type="match status" value="1"/>
</dbReference>
<evidence type="ECO:0000313" key="9">
    <source>
        <dbReference type="Proteomes" id="UP001596233"/>
    </source>
</evidence>
<gene>
    <name evidence="8" type="ORF">ACFP56_11970</name>
</gene>
<dbReference type="Pfam" id="PF17389">
    <property type="entry name" value="Bac_rhamnosid6H"/>
    <property type="match status" value="1"/>
</dbReference>
<dbReference type="Proteomes" id="UP001596233">
    <property type="component" value="Unassembled WGS sequence"/>
</dbReference>
<dbReference type="InterPro" id="IPR013737">
    <property type="entry name" value="Bac_rhamnosid_N"/>
</dbReference>
<keyword evidence="9" id="KW-1185">Reference proteome</keyword>
<sequence length="908" mass="102426">MRVAQLRTNHLTNPLGFQFDRLCLSWVTESGGSGSKLQQSARVEIAYDSSFQHMVLDSGQQQHIDSLAYTPKIELKSRTRYYWRVTVWGDAGDVATSEIAWFETAKMEEPWQGLWITPSFDRDIHPLLRRQFQLTADVIAKLEKARIYIAGVGLYELELNGRRVSDEYLAPGYHAYNYWLQYQTYDVTELLLDGANAIGVALGNGWYKGRFGFDGGFSDWYGEEFALLAELVVTLDDGTEWTIATDPTWKCAPSAVQSSSIYDGEVYDATKYITNWSRSEYDDSDWSPVQPTSVSTEQLQARLSVPVKIMEERSPVEIIHTPAGETVLDFGQNMTGWVRFKTTASKGTKLHLQYGEILQNGNFYQDNLRSAKAEHIYIANGLPAEVQPHFTFFGFRYVKLQGFLDDVKLEDFTGCVVHSELEQTGTIETSDPLVNRLFENALWGQRGNFLDVPTDCPQRDERMGWTGDAQVFASTACFNMYSPAFYNKYMFDLRQEQLRRNGSVPFTVPAFRSRQDDDDMNSNTGSAAWGDAATVIPWTLYLQYGDKEMLRAQFDTMKDWVDYIKRADDENGGKRLWQTGFHFGDWLALDNKDPNSPFGGTDAYYIASAYYCYSAQLVAKAATVLEKHELAEQYVKLVEEIKAAIMREYFTPNGRCAIHTQTALVVALYMELVPQELRARVISDLKAMLRENDMHLTTGFVGTPYLCLVLSEHGANDDAYTLLLNDDYPSWLYAVKLGATTIWERWNSVLADGSISSTGMNSLNHYAYGSIVQWMFQHMCGIHPVAEAPGYRAFTLSPKPNGRLSHAKATFHSPSGLIESGWHIHADGRLSFSFTVPFQSTAKVILPDAEMSAVTINGAKLQEAGLLKDQYQAQQRGKDVACVLMAGSYQIEYMSTKSYVVGNEEPNG</sequence>
<dbReference type="InterPro" id="IPR013783">
    <property type="entry name" value="Ig-like_fold"/>
</dbReference>
<dbReference type="Gene3D" id="2.60.120.260">
    <property type="entry name" value="Galactose-binding domain-like"/>
    <property type="match status" value="2"/>
</dbReference>
<dbReference type="InterPro" id="IPR012341">
    <property type="entry name" value="6hp_glycosidase-like_sf"/>
</dbReference>
<evidence type="ECO:0000256" key="2">
    <source>
        <dbReference type="ARBA" id="ARBA00012652"/>
    </source>
</evidence>
<dbReference type="InterPro" id="IPR008902">
    <property type="entry name" value="Rhamnosid_concanavalin"/>
</dbReference>
<protein>
    <recommendedName>
        <fullName evidence="2">alpha-L-rhamnosidase</fullName>
        <ecNumber evidence="2">3.2.1.40</ecNumber>
    </recommendedName>
</protein>
<reference evidence="9" key="1">
    <citation type="journal article" date="2019" name="Int. J. Syst. Evol. Microbiol.">
        <title>The Global Catalogue of Microorganisms (GCM) 10K type strain sequencing project: providing services to taxonomists for standard genome sequencing and annotation.</title>
        <authorList>
            <consortium name="The Broad Institute Genomics Platform"/>
            <consortium name="The Broad Institute Genome Sequencing Center for Infectious Disease"/>
            <person name="Wu L."/>
            <person name="Ma J."/>
        </authorList>
    </citation>
    <scope>NUCLEOTIDE SEQUENCE [LARGE SCALE GENOMIC DNA]</scope>
    <source>
        <strain evidence="9">PCU 280</strain>
    </source>
</reference>
<evidence type="ECO:0000313" key="8">
    <source>
        <dbReference type="EMBL" id="MFC6333335.1"/>
    </source>
</evidence>